<keyword evidence="1" id="KW-0472">Membrane</keyword>
<protein>
    <recommendedName>
        <fullName evidence="1">Putative membrane protein insertion efficiency factor</fullName>
    </recommendedName>
</protein>
<comment type="function">
    <text evidence="1">Could be involved in insertion of integral membrane proteins into the membrane.</text>
</comment>
<keyword evidence="1" id="KW-1003">Cell membrane</keyword>
<keyword evidence="4" id="KW-1185">Reference proteome</keyword>
<dbReference type="PANTHER" id="PTHR33383">
    <property type="entry name" value="MEMBRANE PROTEIN INSERTION EFFICIENCY FACTOR-RELATED"/>
    <property type="match status" value="1"/>
</dbReference>
<dbReference type="Proteomes" id="UP001501671">
    <property type="component" value="Unassembled WGS sequence"/>
</dbReference>
<evidence type="ECO:0000256" key="1">
    <source>
        <dbReference type="HAMAP-Rule" id="MF_00386"/>
    </source>
</evidence>
<comment type="caution">
    <text evidence="3">The sequence shown here is derived from an EMBL/GenBank/DDBJ whole genome shotgun (WGS) entry which is preliminary data.</text>
</comment>
<comment type="subcellular location">
    <subcellularLocation>
        <location evidence="1">Cell membrane</location>
        <topology evidence="1">Peripheral membrane protein</topology>
        <orientation evidence="1">Cytoplasmic side</orientation>
    </subcellularLocation>
</comment>
<dbReference type="RefSeq" id="WP_345249699.1">
    <property type="nucleotide sequence ID" value="NZ_BAABFO010000010.1"/>
</dbReference>
<sequence length="103" mass="11347">MQAPVRPSLFPRPPSWPQRLLILPIRFYRYFLSPWVGQACRFTPTCSAYAIEAIERHGALRGGYLGLRRICRCHPFAPGGIDPVPPAPGDRAANGAPPAPEGR</sequence>
<comment type="similarity">
    <text evidence="1">Belongs to the UPF0161 family.</text>
</comment>
<evidence type="ECO:0000313" key="4">
    <source>
        <dbReference type="Proteomes" id="UP001501671"/>
    </source>
</evidence>
<proteinExistence type="inferred from homology"/>
<dbReference type="EMBL" id="BAABFO010000010">
    <property type="protein sequence ID" value="GAA4333176.1"/>
    <property type="molecule type" value="Genomic_DNA"/>
</dbReference>
<dbReference type="PANTHER" id="PTHR33383:SF1">
    <property type="entry name" value="MEMBRANE PROTEIN INSERTION EFFICIENCY FACTOR-RELATED"/>
    <property type="match status" value="1"/>
</dbReference>
<evidence type="ECO:0000256" key="2">
    <source>
        <dbReference type="SAM" id="MobiDB-lite"/>
    </source>
</evidence>
<dbReference type="Pfam" id="PF01809">
    <property type="entry name" value="YidD"/>
    <property type="match status" value="1"/>
</dbReference>
<organism evidence="3 4">
    <name type="scientific">Pigmentiphaga soli</name>
    <dbReference type="NCBI Taxonomy" id="1007095"/>
    <lineage>
        <taxon>Bacteria</taxon>
        <taxon>Pseudomonadati</taxon>
        <taxon>Pseudomonadota</taxon>
        <taxon>Betaproteobacteria</taxon>
        <taxon>Burkholderiales</taxon>
        <taxon>Alcaligenaceae</taxon>
        <taxon>Pigmentiphaga</taxon>
    </lineage>
</organism>
<reference evidence="4" key="1">
    <citation type="journal article" date="2019" name="Int. J. Syst. Evol. Microbiol.">
        <title>The Global Catalogue of Microorganisms (GCM) 10K type strain sequencing project: providing services to taxonomists for standard genome sequencing and annotation.</title>
        <authorList>
            <consortium name="The Broad Institute Genomics Platform"/>
            <consortium name="The Broad Institute Genome Sequencing Center for Infectious Disease"/>
            <person name="Wu L."/>
            <person name="Ma J."/>
        </authorList>
    </citation>
    <scope>NUCLEOTIDE SEQUENCE [LARGE SCALE GENOMIC DNA]</scope>
    <source>
        <strain evidence="4">JCM 17666</strain>
    </source>
</reference>
<dbReference type="InterPro" id="IPR002696">
    <property type="entry name" value="Membr_insert_effic_factor_YidD"/>
</dbReference>
<dbReference type="HAMAP" id="MF_00386">
    <property type="entry name" value="UPF0161_YidD"/>
    <property type="match status" value="1"/>
</dbReference>
<evidence type="ECO:0000313" key="3">
    <source>
        <dbReference type="EMBL" id="GAA4333176.1"/>
    </source>
</evidence>
<dbReference type="SMART" id="SM01234">
    <property type="entry name" value="Haemolytic"/>
    <property type="match status" value="1"/>
</dbReference>
<dbReference type="NCBIfam" id="TIGR00278">
    <property type="entry name" value="membrane protein insertion efficiency factor YidD"/>
    <property type="match status" value="1"/>
</dbReference>
<name>A0ABP8H1Y1_9BURK</name>
<feature type="region of interest" description="Disordered" evidence="2">
    <location>
        <begin position="81"/>
        <end position="103"/>
    </location>
</feature>
<accession>A0ABP8H1Y1</accession>
<gene>
    <name evidence="3" type="ORF">GCM10023144_24170</name>
</gene>